<dbReference type="Proteomes" id="UP000199262">
    <property type="component" value="Unassembled WGS sequence"/>
</dbReference>
<evidence type="ECO:0000313" key="3">
    <source>
        <dbReference type="Proteomes" id="UP000199262"/>
    </source>
</evidence>
<evidence type="ECO:0000313" key="2">
    <source>
        <dbReference type="EMBL" id="SCW39658.1"/>
    </source>
</evidence>
<feature type="compositionally biased region" description="Basic and acidic residues" evidence="1">
    <location>
        <begin position="32"/>
        <end position="44"/>
    </location>
</feature>
<evidence type="ECO:0000256" key="1">
    <source>
        <dbReference type="SAM" id="MobiDB-lite"/>
    </source>
</evidence>
<keyword evidence="3" id="KW-1185">Reference proteome</keyword>
<name>A0A1G4Q5N6_BORJA</name>
<dbReference type="RefSeq" id="WP_091973505.1">
    <property type="nucleotide sequence ID" value="NZ_CP179488.1"/>
</dbReference>
<gene>
    <name evidence="2" type="ORF">SAMN02983004_00924</name>
</gene>
<protein>
    <submittedName>
        <fullName evidence="2">Uncharacterized protein</fullName>
    </submittedName>
</protein>
<feature type="region of interest" description="Disordered" evidence="1">
    <location>
        <begin position="135"/>
        <end position="159"/>
    </location>
</feature>
<dbReference type="AlphaFoldDB" id="A0A1G4Q5N6"/>
<sequence length="159" mass="17639">MVGGLKNLGSEVSSKVEELMQADGPQGQGGQGEEKLAQGVDENSKLKEKIEGKIKGLKEKIDKSDDKTSLNTYSGYEEEVKNLREELEKKLKDKKEDREKLENKLKELEKSLKEKIEKRKKALEDAKSKFEKYKEQVGAASGVTDGARVKNQGGVGLQA</sequence>
<proteinExistence type="predicted"/>
<accession>A0A1G4Q5N6</accession>
<dbReference type="EMBL" id="FMTE01000006">
    <property type="protein sequence ID" value="SCW39658.1"/>
    <property type="molecule type" value="Genomic_DNA"/>
</dbReference>
<organism evidence="2 3">
    <name type="scientific">Borreliella japonica</name>
    <name type="common">Borrelia japonica</name>
    <dbReference type="NCBI Taxonomy" id="34095"/>
    <lineage>
        <taxon>Bacteria</taxon>
        <taxon>Pseudomonadati</taxon>
        <taxon>Spirochaetota</taxon>
        <taxon>Spirochaetia</taxon>
        <taxon>Spirochaetales</taxon>
        <taxon>Borreliaceae</taxon>
        <taxon>Borreliella</taxon>
    </lineage>
</organism>
<feature type="region of interest" description="Disordered" evidence="1">
    <location>
        <begin position="1"/>
        <end position="44"/>
    </location>
</feature>
<reference evidence="3" key="1">
    <citation type="submission" date="2016-10" db="EMBL/GenBank/DDBJ databases">
        <authorList>
            <person name="Varghese N."/>
            <person name="Submissions S."/>
        </authorList>
    </citation>
    <scope>NUCLEOTIDE SEQUENCE [LARGE SCALE GENOMIC DNA]</scope>
    <source>
        <strain evidence="3">ATCC 51557</strain>
    </source>
</reference>